<evidence type="ECO:0000313" key="2">
    <source>
        <dbReference type="EMBL" id="OGB74520.1"/>
    </source>
</evidence>
<accession>A0A1F4NSZ4</accession>
<dbReference type="SUPFAM" id="SSF53335">
    <property type="entry name" value="S-adenosyl-L-methionine-dependent methyltransferases"/>
    <property type="match status" value="1"/>
</dbReference>
<dbReference type="STRING" id="1798535.A2V68_02830"/>
<protein>
    <recommendedName>
        <fullName evidence="1">Ribosomal RNA large subunit methyltransferase K/L-like methyltransferase domain-containing protein</fullName>
    </recommendedName>
</protein>
<reference evidence="2 3" key="1">
    <citation type="journal article" date="2016" name="Nat. Commun.">
        <title>Thousands of microbial genomes shed light on interconnected biogeochemical processes in an aquifer system.</title>
        <authorList>
            <person name="Anantharaman K."/>
            <person name="Brown C.T."/>
            <person name="Hug L.A."/>
            <person name="Sharon I."/>
            <person name="Castelle C.J."/>
            <person name="Probst A.J."/>
            <person name="Thomas B.C."/>
            <person name="Singh A."/>
            <person name="Wilkins M.J."/>
            <person name="Karaoz U."/>
            <person name="Brodie E.L."/>
            <person name="Williams K.H."/>
            <person name="Hubbard S.S."/>
            <person name="Banfield J.F."/>
        </authorList>
    </citation>
    <scope>NUCLEOTIDE SEQUENCE [LARGE SCALE GENOMIC DNA]</scope>
</reference>
<dbReference type="InterPro" id="IPR000241">
    <property type="entry name" value="RlmKL-like_Mtase"/>
</dbReference>
<organism evidence="2 3">
    <name type="scientific">candidate division Kazan bacterium RBG_13_50_9</name>
    <dbReference type="NCBI Taxonomy" id="1798535"/>
    <lineage>
        <taxon>Bacteria</taxon>
        <taxon>Bacteria division Kazan-3B-28</taxon>
    </lineage>
</organism>
<gene>
    <name evidence="2" type="ORF">A2V68_02830</name>
</gene>
<name>A0A1F4NSZ4_UNCK3</name>
<dbReference type="Proteomes" id="UP000176651">
    <property type="component" value="Unassembled WGS sequence"/>
</dbReference>
<dbReference type="AlphaFoldDB" id="A0A1F4NSZ4"/>
<evidence type="ECO:0000313" key="3">
    <source>
        <dbReference type="Proteomes" id="UP000176651"/>
    </source>
</evidence>
<dbReference type="Pfam" id="PF01170">
    <property type="entry name" value="UPF0020"/>
    <property type="match status" value="1"/>
</dbReference>
<dbReference type="InterPro" id="IPR029063">
    <property type="entry name" value="SAM-dependent_MTases_sf"/>
</dbReference>
<evidence type="ECO:0000259" key="1">
    <source>
        <dbReference type="Pfam" id="PF01170"/>
    </source>
</evidence>
<dbReference type="Gene3D" id="3.40.50.150">
    <property type="entry name" value="Vaccinia Virus protein VP39"/>
    <property type="match status" value="1"/>
</dbReference>
<sequence>MNTYAFLLGTHPIISLAELLSFLANQKIAYGEYHWLGTILIIDIKKQPEDIAHLQNELGGIVKIFFIKERFRGKIFQLEKILTPEVMLKEFFAQRKAKINFGISVYADPEPSYAELNWLKNFAHNIKRRLKDEHSIRYVEDRGWSLSSVQVERNRLIDTGAEVALIRDQDHYYIGKTLTVQDYRAYSQRDWDKPSPDAKSGMLPPKLAQMIINLSRPQKTANIYDPFCGSGIVLQEALLLGLKIYGSDISPEAIKGTIKNLEWFIKIKRIPKMSLPTRIKEADATTVRWPSINKPETVVVTEPYLGPPLRAPLFSHQAKGLIKDLSHLYLGFFENLRRNFKSIRRIGIVLPVIKTRDGLQYLNILDDISKLGYSRRVILPERVTKKDPGISPRGGFLYSRPDQFVLREIFVFEKK</sequence>
<dbReference type="CDD" id="cd02440">
    <property type="entry name" value="AdoMet_MTases"/>
    <property type="match status" value="1"/>
</dbReference>
<comment type="caution">
    <text evidence="2">The sequence shown here is derived from an EMBL/GenBank/DDBJ whole genome shotgun (WGS) entry which is preliminary data.</text>
</comment>
<proteinExistence type="predicted"/>
<dbReference type="EMBL" id="META01000001">
    <property type="protein sequence ID" value="OGB74520.1"/>
    <property type="molecule type" value="Genomic_DNA"/>
</dbReference>
<feature type="domain" description="Ribosomal RNA large subunit methyltransferase K/L-like methyltransferase" evidence="1">
    <location>
        <begin position="196"/>
        <end position="247"/>
    </location>
</feature>